<feature type="compositionally biased region" description="Polar residues" evidence="4">
    <location>
        <begin position="32"/>
        <end position="42"/>
    </location>
</feature>
<dbReference type="InterPro" id="IPR015943">
    <property type="entry name" value="WD40/YVTN_repeat-like_dom_sf"/>
</dbReference>
<feature type="compositionally biased region" description="Basic and acidic residues" evidence="4">
    <location>
        <begin position="18"/>
        <end position="29"/>
    </location>
</feature>
<dbReference type="InterPro" id="IPR036322">
    <property type="entry name" value="WD40_repeat_dom_sf"/>
</dbReference>
<proteinExistence type="predicted"/>
<dbReference type="GO" id="GO:0006383">
    <property type="term" value="P:transcription by RNA polymerase III"/>
    <property type="evidence" value="ECO:0007669"/>
    <property type="project" value="TreeGrafter"/>
</dbReference>
<dbReference type="PANTHER" id="PTHR15052">
    <property type="entry name" value="RNA POLYMERASE III TRANSCRIPTION INITIATION FACTOR COMPLEX SUBUNIT"/>
    <property type="match status" value="1"/>
</dbReference>
<comment type="subcellular location">
    <subcellularLocation>
        <location evidence="1">Nucleus</location>
    </subcellularLocation>
</comment>
<feature type="compositionally biased region" description="Basic residues" evidence="4">
    <location>
        <begin position="115"/>
        <end position="124"/>
    </location>
</feature>
<keyword evidence="3" id="KW-0539">Nucleus</keyword>
<organism evidence="5 6">
    <name type="scientific">Ustilago bromivora</name>
    <dbReference type="NCBI Taxonomy" id="307758"/>
    <lineage>
        <taxon>Eukaryota</taxon>
        <taxon>Fungi</taxon>
        <taxon>Dikarya</taxon>
        <taxon>Basidiomycota</taxon>
        <taxon>Ustilaginomycotina</taxon>
        <taxon>Ustilaginomycetes</taxon>
        <taxon>Ustilaginales</taxon>
        <taxon>Ustilaginaceae</taxon>
        <taxon>Ustilago</taxon>
    </lineage>
</organism>
<sequence length="925" mass="100559">MPATSSKRATPARKKAKLAHDSTSADKEASNGPVSEAQTQVQYVEASASASSPSRNRPRRSTQKVTVDYAIEPSPEESPEPSTSTPTPPRSAATALATPTASTPQVTFATPPPKNRAKGKGKARSKSEDEDYNDDAADETSSRRDPDLGIFTLEGPIHDVNRVQLKTSKAKAMRPFWLQGAVQPTFFGVPTSDVLQNVADQERDAKSEAARGKHSLEEALPWPQDGLAETCLDSKAYPLIKKSLQKFWLRYVGWIPNEGVYDMAWYPGKATGYRESQERSAWVKTARQQLMSGESHSSLTKRADRVGSPFVQRWLDTHRHTLKLLTTKTAQPFLQDTTTPQQSAVRHPTTVMKLTVPEISMRSRLKRHTLTDTPKTPKKPSRSKTDGGNGEADDAGEGSDEEFANEDENAIAALDANQEPINLDDPKFANIPNLGMQEKGPQTGDVLHISVGPPGQERPVQIPRGMSARLDRMGVVPDEGHIMNAGGHVYDLGWVPVPVHLNTGKEYFVVSAAASKAPMTLVGQKQQRPAPASLQVWSVSPDSPAASDGGKGSKGEAKLEMVMCHEMGAAYKVAFCPIGHDYSAHGVEEQGMQGRLRRLGLLAGCFADGSLSIFSIPNPDSIRAAQTKSKAKASADTPLYIRLDPILTLEHLHQSATSLSWAGGELLAFGGSQGWIGVWNIGRILRNPSRSIPPPPPDYVIRAHRSAITDLTFILAPPISSSGHVLHTCLPQTLFSVSLDGWTAYISLPRCSATSIERSRAVHYACTFSPFTGGSLVHEMADGSIAHYSLRPEEMLRSRSISHTPSRVLSLSCSAFHPIVAAGTAHGEVKLANIFRTLRRSQRNHVPIYQQVLDRTTGELTVKHHLLAEVANNAEPKKWAIAQWHPSLAVTGVEWNPNLGRCRLLLSGTAGGMLKVDFVKPPYQS</sequence>
<feature type="compositionally biased region" description="Low complexity" evidence="4">
    <location>
        <begin position="80"/>
        <end position="104"/>
    </location>
</feature>
<name>A0A1K0GD58_9BASI</name>
<evidence type="ECO:0008006" key="7">
    <source>
        <dbReference type="Google" id="ProtNLM"/>
    </source>
</evidence>
<evidence type="ECO:0000256" key="1">
    <source>
        <dbReference type="ARBA" id="ARBA00004123"/>
    </source>
</evidence>
<dbReference type="AlphaFoldDB" id="A0A1K0GD58"/>
<keyword evidence="2" id="KW-0804">Transcription</keyword>
<evidence type="ECO:0000256" key="3">
    <source>
        <dbReference type="ARBA" id="ARBA00023242"/>
    </source>
</evidence>
<dbReference type="Proteomes" id="UP000179920">
    <property type="component" value="Chromosome XX"/>
</dbReference>
<protein>
    <recommendedName>
        <fullName evidence="7">Transcription factor TFIIIC complex subunit Tfc6</fullName>
    </recommendedName>
</protein>
<dbReference type="InterPro" id="IPR052416">
    <property type="entry name" value="GTF3C_component"/>
</dbReference>
<feature type="compositionally biased region" description="Acidic residues" evidence="4">
    <location>
        <begin position="128"/>
        <end position="138"/>
    </location>
</feature>
<dbReference type="EMBL" id="LT558136">
    <property type="protein sequence ID" value="SAM86013.1"/>
    <property type="molecule type" value="Genomic_DNA"/>
</dbReference>
<reference evidence="6" key="1">
    <citation type="submission" date="2016-04" db="EMBL/GenBank/DDBJ databases">
        <authorList>
            <person name="Guldener U."/>
            <person name="Guldener U."/>
        </authorList>
    </citation>
    <scope>NUCLEOTIDE SEQUENCE [LARGE SCALE GENOMIC DNA]</scope>
    <source>
        <strain evidence="6">UB2112</strain>
    </source>
</reference>
<feature type="compositionally biased region" description="Acidic residues" evidence="4">
    <location>
        <begin position="391"/>
        <end position="402"/>
    </location>
</feature>
<dbReference type="GO" id="GO:0005634">
    <property type="term" value="C:nucleus"/>
    <property type="evidence" value="ECO:0007669"/>
    <property type="project" value="UniProtKB-SubCell"/>
</dbReference>
<feature type="region of interest" description="Disordered" evidence="4">
    <location>
        <begin position="333"/>
        <end position="402"/>
    </location>
</feature>
<evidence type="ECO:0000256" key="4">
    <source>
        <dbReference type="SAM" id="MobiDB-lite"/>
    </source>
</evidence>
<feature type="compositionally biased region" description="Polar residues" evidence="4">
    <location>
        <begin position="333"/>
        <end position="344"/>
    </location>
</feature>
<dbReference type="GO" id="GO:0000127">
    <property type="term" value="C:transcription factor TFIIIC complex"/>
    <property type="evidence" value="ECO:0007669"/>
    <property type="project" value="TreeGrafter"/>
</dbReference>
<gene>
    <name evidence="5" type="ORF">UBRO_07946</name>
</gene>
<feature type="region of interest" description="Disordered" evidence="4">
    <location>
        <begin position="1"/>
        <end position="149"/>
    </location>
</feature>
<evidence type="ECO:0000256" key="2">
    <source>
        <dbReference type="ARBA" id="ARBA00023163"/>
    </source>
</evidence>
<accession>A0A1K0GD58</accession>
<dbReference type="SUPFAM" id="SSF50978">
    <property type="entry name" value="WD40 repeat-like"/>
    <property type="match status" value="1"/>
</dbReference>
<dbReference type="PANTHER" id="PTHR15052:SF2">
    <property type="entry name" value="GENERAL TRANSCRIPTION FACTOR 3C POLYPEPTIDE 2"/>
    <property type="match status" value="1"/>
</dbReference>
<evidence type="ECO:0000313" key="6">
    <source>
        <dbReference type="Proteomes" id="UP000179920"/>
    </source>
</evidence>
<feature type="region of interest" description="Disordered" evidence="4">
    <location>
        <begin position="532"/>
        <end position="554"/>
    </location>
</feature>
<dbReference type="OrthoDB" id="4703at2759"/>
<evidence type="ECO:0000313" key="5">
    <source>
        <dbReference type="EMBL" id="SAM86013.1"/>
    </source>
</evidence>
<dbReference type="Gene3D" id="2.130.10.10">
    <property type="entry name" value="YVTN repeat-like/Quinoprotein amine dehydrogenase"/>
    <property type="match status" value="1"/>
</dbReference>
<feature type="compositionally biased region" description="Low complexity" evidence="4">
    <location>
        <begin position="46"/>
        <end position="55"/>
    </location>
</feature>